<dbReference type="GO" id="GO:0043565">
    <property type="term" value="F:sequence-specific DNA binding"/>
    <property type="evidence" value="ECO:0007669"/>
    <property type="project" value="TreeGrafter"/>
</dbReference>
<feature type="compositionally biased region" description="Basic and acidic residues" evidence="7">
    <location>
        <begin position="99"/>
        <end position="108"/>
    </location>
</feature>
<dbReference type="GO" id="GO:0006351">
    <property type="term" value="P:DNA-templated transcription"/>
    <property type="evidence" value="ECO:0007669"/>
    <property type="project" value="InterPro"/>
</dbReference>
<evidence type="ECO:0000313" key="10">
    <source>
        <dbReference type="Proteomes" id="UP000717696"/>
    </source>
</evidence>
<feature type="domain" description="Zn(2)-C6 fungal-type" evidence="8">
    <location>
        <begin position="47"/>
        <end position="78"/>
    </location>
</feature>
<keyword evidence="10" id="KW-1185">Reference proteome</keyword>
<dbReference type="Pfam" id="PF00172">
    <property type="entry name" value="Zn_clus"/>
    <property type="match status" value="1"/>
</dbReference>
<name>A0A9P9EGL7_9HYPO</name>
<evidence type="ECO:0000313" key="9">
    <source>
        <dbReference type="EMBL" id="KAH7136731.1"/>
    </source>
</evidence>
<dbReference type="GO" id="GO:0000981">
    <property type="term" value="F:DNA-binding transcription factor activity, RNA polymerase II-specific"/>
    <property type="evidence" value="ECO:0007669"/>
    <property type="project" value="InterPro"/>
</dbReference>
<gene>
    <name evidence="9" type="ORF">B0J13DRAFT_597258</name>
</gene>
<feature type="region of interest" description="Disordered" evidence="7">
    <location>
        <begin position="99"/>
        <end position="135"/>
    </location>
</feature>
<keyword evidence="5" id="KW-0804">Transcription</keyword>
<dbReference type="GO" id="GO:0008270">
    <property type="term" value="F:zinc ion binding"/>
    <property type="evidence" value="ECO:0007669"/>
    <property type="project" value="InterPro"/>
</dbReference>
<feature type="region of interest" description="Disordered" evidence="7">
    <location>
        <begin position="1"/>
        <end position="46"/>
    </location>
</feature>
<protein>
    <submittedName>
        <fullName evidence="9">Fungal-specific transcription factor domain-containing protein</fullName>
    </submittedName>
</protein>
<comment type="caution">
    <text evidence="9">The sequence shown here is derived from an EMBL/GenBank/DDBJ whole genome shotgun (WGS) entry which is preliminary data.</text>
</comment>
<dbReference type="Pfam" id="PF04082">
    <property type="entry name" value="Fungal_trans"/>
    <property type="match status" value="1"/>
</dbReference>
<dbReference type="InterPro" id="IPR051711">
    <property type="entry name" value="Stress_Response_Reg"/>
</dbReference>
<dbReference type="CDD" id="cd12148">
    <property type="entry name" value="fungal_TF_MHR"/>
    <property type="match status" value="1"/>
</dbReference>
<dbReference type="OrthoDB" id="3990906at2759"/>
<evidence type="ECO:0000256" key="7">
    <source>
        <dbReference type="SAM" id="MobiDB-lite"/>
    </source>
</evidence>
<evidence type="ECO:0000256" key="4">
    <source>
        <dbReference type="ARBA" id="ARBA00023125"/>
    </source>
</evidence>
<keyword evidence="2" id="KW-0479">Metal-binding</keyword>
<dbReference type="SUPFAM" id="SSF57701">
    <property type="entry name" value="Zn2/Cys6 DNA-binding domain"/>
    <property type="match status" value="1"/>
</dbReference>
<dbReference type="InterPro" id="IPR001138">
    <property type="entry name" value="Zn2Cys6_DnaBD"/>
</dbReference>
<dbReference type="PROSITE" id="PS00463">
    <property type="entry name" value="ZN2_CY6_FUNGAL_1"/>
    <property type="match status" value="1"/>
</dbReference>
<evidence type="ECO:0000256" key="2">
    <source>
        <dbReference type="ARBA" id="ARBA00022723"/>
    </source>
</evidence>
<dbReference type="Gene3D" id="4.10.240.10">
    <property type="entry name" value="Zn(2)-C6 fungal-type DNA-binding domain"/>
    <property type="match status" value="1"/>
</dbReference>
<dbReference type="Proteomes" id="UP000717696">
    <property type="component" value="Unassembled WGS sequence"/>
</dbReference>
<dbReference type="CDD" id="cd00067">
    <property type="entry name" value="GAL4"/>
    <property type="match status" value="1"/>
</dbReference>
<reference evidence="9" key="1">
    <citation type="journal article" date="2021" name="Nat. Commun.">
        <title>Genetic determinants of endophytism in the Arabidopsis root mycobiome.</title>
        <authorList>
            <person name="Mesny F."/>
            <person name="Miyauchi S."/>
            <person name="Thiergart T."/>
            <person name="Pickel B."/>
            <person name="Atanasova L."/>
            <person name="Karlsson M."/>
            <person name="Huettel B."/>
            <person name="Barry K.W."/>
            <person name="Haridas S."/>
            <person name="Chen C."/>
            <person name="Bauer D."/>
            <person name="Andreopoulos W."/>
            <person name="Pangilinan J."/>
            <person name="LaButti K."/>
            <person name="Riley R."/>
            <person name="Lipzen A."/>
            <person name="Clum A."/>
            <person name="Drula E."/>
            <person name="Henrissat B."/>
            <person name="Kohler A."/>
            <person name="Grigoriev I.V."/>
            <person name="Martin F.M."/>
            <person name="Hacquard S."/>
        </authorList>
    </citation>
    <scope>NUCLEOTIDE SEQUENCE</scope>
    <source>
        <strain evidence="9">MPI-CAGE-AT-0021</strain>
    </source>
</reference>
<dbReference type="SMART" id="SM00066">
    <property type="entry name" value="GAL4"/>
    <property type="match status" value="1"/>
</dbReference>
<dbReference type="GO" id="GO:0005634">
    <property type="term" value="C:nucleus"/>
    <property type="evidence" value="ECO:0007669"/>
    <property type="project" value="UniProtKB-SubCell"/>
</dbReference>
<dbReference type="PROSITE" id="PS50048">
    <property type="entry name" value="ZN2_CY6_FUNGAL_2"/>
    <property type="match status" value="1"/>
</dbReference>
<evidence type="ECO:0000256" key="3">
    <source>
        <dbReference type="ARBA" id="ARBA00023015"/>
    </source>
</evidence>
<keyword evidence="6" id="KW-0539">Nucleus</keyword>
<dbReference type="PANTHER" id="PTHR47540">
    <property type="entry name" value="THIAMINE REPRESSIBLE GENES REGULATORY PROTEIN THI5"/>
    <property type="match status" value="1"/>
</dbReference>
<accession>A0A9P9EGL7</accession>
<sequence length="701" mass="77968">MSPAMTALDTSPRDSPTASEADGGKDETPSQSAASRRGAQRRIKSTACRRCHSRKVKCSGGTPCENCTHAGKPTECSYPRKNRLVKVSQQYIDDLVAENERLRSREGSSRSQSDSTQKDVSVIPGRSFTDGTSTIQAPSLDTHPWFFNMNIPHTPILIGEASDAAYATRFRQAISSARHSHLPRIHFAADERLLALSDIDCPWPFPSRARLLVNVALKYVTRCYHIVRRSQVLEGLELAIQNPHSSDSLMKSKLWALFAIGEMYSTRTPAVETNFPGMGYFARATRVLRIVSERPRIDTVEIRLLLSFYSLALNRRYTAYALAGSSVRLSVVMGLHLNVPESQLSDPSVREHRNRVWWTAFTFDRMWASRLGHPVAIQEEFIEVDLPKDLGPGSDSDDFKDAAYLIASLQLARLAGRISYSIYSRNPQETSLSQRVQEALKSLRNWVEELPAHLHLDPKDSTAEPSPKPLSLHLYFNQCVITATRPILLHVLRTHVATWDTQANADEPVPASAMTLAEACVRCARHSCRLLIECWIDGSFATFDYFYTQYLFSAATVLAISSLLDGKDYRNDREQFESSVQFLEQLRETGNFAAGEFCQHTDAMKVTMAAAQARRGDFSMPVAAPTLMNDASLGTLDVGAAFAAGATAGMALSEPSLQELLSQPILDLQFINASMYQDESQGLYWPDISPESWTADAWVPS</sequence>
<dbReference type="EMBL" id="JAGMUU010000016">
    <property type="protein sequence ID" value="KAH7136731.1"/>
    <property type="molecule type" value="Genomic_DNA"/>
</dbReference>
<organism evidence="9 10">
    <name type="scientific">Dactylonectria estremocensis</name>
    <dbReference type="NCBI Taxonomy" id="1079267"/>
    <lineage>
        <taxon>Eukaryota</taxon>
        <taxon>Fungi</taxon>
        <taxon>Dikarya</taxon>
        <taxon>Ascomycota</taxon>
        <taxon>Pezizomycotina</taxon>
        <taxon>Sordariomycetes</taxon>
        <taxon>Hypocreomycetidae</taxon>
        <taxon>Hypocreales</taxon>
        <taxon>Nectriaceae</taxon>
        <taxon>Dactylonectria</taxon>
    </lineage>
</organism>
<evidence type="ECO:0000256" key="1">
    <source>
        <dbReference type="ARBA" id="ARBA00004123"/>
    </source>
</evidence>
<evidence type="ECO:0000256" key="6">
    <source>
        <dbReference type="ARBA" id="ARBA00023242"/>
    </source>
</evidence>
<dbReference type="SMART" id="SM00906">
    <property type="entry name" value="Fungal_trans"/>
    <property type="match status" value="1"/>
</dbReference>
<keyword evidence="4" id="KW-0238">DNA-binding</keyword>
<dbReference type="InterPro" id="IPR036864">
    <property type="entry name" value="Zn2-C6_fun-type_DNA-bd_sf"/>
</dbReference>
<dbReference type="InterPro" id="IPR007219">
    <property type="entry name" value="XnlR_reg_dom"/>
</dbReference>
<keyword evidence="3" id="KW-0805">Transcription regulation</keyword>
<dbReference type="AlphaFoldDB" id="A0A9P9EGL7"/>
<evidence type="ECO:0000259" key="8">
    <source>
        <dbReference type="PROSITE" id="PS50048"/>
    </source>
</evidence>
<evidence type="ECO:0000256" key="5">
    <source>
        <dbReference type="ARBA" id="ARBA00023163"/>
    </source>
</evidence>
<dbReference type="PANTHER" id="PTHR47540:SF6">
    <property type="entry name" value="ZN(II)2CYS6 TRANSCRIPTION FACTOR (EUROFUNG)"/>
    <property type="match status" value="1"/>
</dbReference>
<proteinExistence type="predicted"/>
<comment type="subcellular location">
    <subcellularLocation>
        <location evidence="1">Nucleus</location>
    </subcellularLocation>
</comment>
<dbReference type="GO" id="GO:0045944">
    <property type="term" value="P:positive regulation of transcription by RNA polymerase II"/>
    <property type="evidence" value="ECO:0007669"/>
    <property type="project" value="TreeGrafter"/>
</dbReference>